<evidence type="ECO:0000313" key="1">
    <source>
        <dbReference type="EMBL" id="PSO07463.1"/>
    </source>
</evidence>
<sequence length="120" mass="13978">MSFWVRIWILVGFSENLNTGYRIYGFMVKKKITVSVDKNVVDTAKIALLKKGRTLSDFIEKSLRSLSTAQTLDDLCRELGLDCKYVGYEEVERKRPDLRGKVASEVEVREIRRERFSRVL</sequence>
<proteinExistence type="predicted"/>
<dbReference type="Proteomes" id="UP000242015">
    <property type="component" value="Unassembled WGS sequence"/>
</dbReference>
<dbReference type="EMBL" id="NEXF01000247">
    <property type="protein sequence ID" value="PSO07463.1"/>
    <property type="molecule type" value="Genomic_DNA"/>
</dbReference>
<dbReference type="AlphaFoldDB" id="A0A2R6C9A7"/>
<evidence type="ECO:0000313" key="2">
    <source>
        <dbReference type="Proteomes" id="UP000242015"/>
    </source>
</evidence>
<reference evidence="1 2" key="1">
    <citation type="submission" date="2017-04" db="EMBL/GenBank/DDBJ databases">
        <title>Novel microbial lineages endemic to geothermal iron-oxide mats fill important gaps in the evolutionary history of Archaea.</title>
        <authorList>
            <person name="Jay Z.J."/>
            <person name="Beam J.P."/>
            <person name="Dlakic M."/>
            <person name="Rusch D.B."/>
            <person name="Kozubal M.A."/>
            <person name="Inskeep W.P."/>
        </authorList>
    </citation>
    <scope>NUCLEOTIDE SEQUENCE [LARGE SCALE GENOMIC DNA]</scope>
    <source>
        <strain evidence="1">BE_D</strain>
    </source>
</reference>
<gene>
    <name evidence="1" type="ORF">B9Q04_10790</name>
</gene>
<protein>
    <submittedName>
        <fullName evidence="1">Uncharacterized protein</fullName>
    </submittedName>
</protein>
<organism evidence="1 2">
    <name type="scientific">Candidatus Marsarchaeota G2 archaeon BE_D</name>
    <dbReference type="NCBI Taxonomy" id="1978158"/>
    <lineage>
        <taxon>Archaea</taxon>
        <taxon>Candidatus Marsarchaeota</taxon>
        <taxon>Candidatus Marsarchaeota group 2</taxon>
    </lineage>
</organism>
<comment type="caution">
    <text evidence="1">The sequence shown here is derived from an EMBL/GenBank/DDBJ whole genome shotgun (WGS) entry which is preliminary data.</text>
</comment>
<name>A0A2R6C9A7_9ARCH</name>
<accession>A0A2R6C9A7</accession>